<evidence type="ECO:0000313" key="2">
    <source>
        <dbReference type="Proteomes" id="UP000286576"/>
    </source>
</evidence>
<dbReference type="Proteomes" id="UP000286576">
    <property type="component" value="Unassembled WGS sequence"/>
</dbReference>
<sequence length="70" mass="7602">MPNYIVNKNAQSNGDHEVHNATSGCNWMPAKINQKDLGWHSNCHGAVSGAKKTYPQSNGCYHCCNACHTG</sequence>
<reference evidence="1 2" key="1">
    <citation type="submission" date="2018-08" db="EMBL/GenBank/DDBJ databases">
        <title>Erythrobacter zhengii sp.nov., a bacterium isolated from deep-sea sediment.</title>
        <authorList>
            <person name="Fang C."/>
            <person name="Wu Y.-H."/>
            <person name="Sun C."/>
            <person name="Wang H."/>
            <person name="Cheng H."/>
            <person name="Meng F.-X."/>
            <person name="Wang C.-S."/>
            <person name="Xu X.-W."/>
        </authorList>
    </citation>
    <scope>NUCLEOTIDE SEQUENCE [LARGE SCALE GENOMIC DNA]</scope>
    <source>
        <strain evidence="1 2">V18</strain>
    </source>
</reference>
<protein>
    <submittedName>
        <fullName evidence="1">Uncharacterized protein</fullName>
    </submittedName>
</protein>
<organism evidence="1 2">
    <name type="scientific">Aurantiacibacter zhengii</name>
    <dbReference type="NCBI Taxonomy" id="2307003"/>
    <lineage>
        <taxon>Bacteria</taxon>
        <taxon>Pseudomonadati</taxon>
        <taxon>Pseudomonadota</taxon>
        <taxon>Alphaproteobacteria</taxon>
        <taxon>Sphingomonadales</taxon>
        <taxon>Erythrobacteraceae</taxon>
        <taxon>Aurantiacibacter</taxon>
    </lineage>
</organism>
<proteinExistence type="predicted"/>
<name>A0A418NP10_9SPHN</name>
<dbReference type="AlphaFoldDB" id="A0A418NP10"/>
<evidence type="ECO:0000313" key="1">
    <source>
        <dbReference type="EMBL" id="RIV83915.1"/>
    </source>
</evidence>
<keyword evidence="2" id="KW-1185">Reference proteome</keyword>
<gene>
    <name evidence="1" type="ORF">D2V07_15670</name>
</gene>
<comment type="caution">
    <text evidence="1">The sequence shown here is derived from an EMBL/GenBank/DDBJ whole genome shotgun (WGS) entry which is preliminary data.</text>
</comment>
<dbReference type="EMBL" id="QXFL01000008">
    <property type="protein sequence ID" value="RIV83915.1"/>
    <property type="molecule type" value="Genomic_DNA"/>
</dbReference>
<accession>A0A418NP10</accession>